<accession>A0AAW0UFV2</accession>
<name>A0AAW0UFV2_SCYPA</name>
<dbReference type="Proteomes" id="UP001487740">
    <property type="component" value="Unassembled WGS sequence"/>
</dbReference>
<gene>
    <name evidence="6" type="ORF">O3P69_004548</name>
</gene>
<dbReference type="GO" id="GO:0038166">
    <property type="term" value="P:angiotensin-activated signaling pathway"/>
    <property type="evidence" value="ECO:0007669"/>
    <property type="project" value="InterPro"/>
</dbReference>
<evidence type="ECO:0000256" key="1">
    <source>
        <dbReference type="ARBA" id="ARBA00004141"/>
    </source>
</evidence>
<feature type="transmembrane region" description="Helical" evidence="5">
    <location>
        <begin position="76"/>
        <end position="99"/>
    </location>
</feature>
<dbReference type="PANTHER" id="PTHR16521:SF3">
    <property type="entry name" value="TYPE-1 ANGIOTENSIN II RECEPTOR-ASSOCIATED PROTEIN"/>
    <property type="match status" value="1"/>
</dbReference>
<protein>
    <submittedName>
        <fullName evidence="6">Uncharacterized protein</fullName>
    </submittedName>
</protein>
<keyword evidence="2 5" id="KW-0812">Transmembrane</keyword>
<dbReference type="EMBL" id="JARAKH010000013">
    <property type="protein sequence ID" value="KAK8397821.1"/>
    <property type="molecule type" value="Genomic_DNA"/>
</dbReference>
<comment type="subcellular location">
    <subcellularLocation>
        <location evidence="1">Membrane</location>
        <topology evidence="1">Multi-pass membrane protein</topology>
    </subcellularLocation>
</comment>
<reference evidence="6 7" key="1">
    <citation type="submission" date="2023-03" db="EMBL/GenBank/DDBJ databases">
        <title>High-quality genome of Scylla paramamosain provides insights in environmental adaptation.</title>
        <authorList>
            <person name="Zhang L."/>
        </authorList>
    </citation>
    <scope>NUCLEOTIDE SEQUENCE [LARGE SCALE GENOMIC DNA]</scope>
    <source>
        <strain evidence="6">LZ_2023a</strain>
        <tissue evidence="6">Muscle</tissue>
    </source>
</reference>
<dbReference type="GO" id="GO:0005886">
    <property type="term" value="C:plasma membrane"/>
    <property type="evidence" value="ECO:0007669"/>
    <property type="project" value="TreeGrafter"/>
</dbReference>
<evidence type="ECO:0000313" key="7">
    <source>
        <dbReference type="Proteomes" id="UP001487740"/>
    </source>
</evidence>
<dbReference type="PANTHER" id="PTHR16521">
    <property type="entry name" value="TYPE-1 ANGIOTENSIN II RECEPTOR-ASSOCIATED PROTEIN"/>
    <property type="match status" value="1"/>
</dbReference>
<evidence type="ECO:0000256" key="4">
    <source>
        <dbReference type="ARBA" id="ARBA00023136"/>
    </source>
</evidence>
<dbReference type="InterPro" id="IPR009436">
    <property type="entry name" value="AGTRAP"/>
</dbReference>
<dbReference type="Pfam" id="PF06396">
    <property type="entry name" value="AGTRAP"/>
    <property type="match status" value="1"/>
</dbReference>
<keyword evidence="3 5" id="KW-1133">Transmembrane helix</keyword>
<evidence type="ECO:0000256" key="2">
    <source>
        <dbReference type="ARBA" id="ARBA00022692"/>
    </source>
</evidence>
<feature type="transmembrane region" description="Helical" evidence="5">
    <location>
        <begin position="27"/>
        <end position="45"/>
    </location>
</feature>
<sequence>MEMAKRGLLFLHRACSASLTRQDRLDILFGTFFVHLVLTMLSNLCGCLTQSFLLYNGLFLGTVIWSLHHREYEEPPFLFGLVMAMLNLALRPMSAFLLYRVVQDRATDHGGSSTLPSSLQGIFNPTPYEDIDQEGAQAVIPNTQTPRHSKHSKDPIVA</sequence>
<evidence type="ECO:0000256" key="3">
    <source>
        <dbReference type="ARBA" id="ARBA00022989"/>
    </source>
</evidence>
<dbReference type="AlphaFoldDB" id="A0AAW0UFV2"/>
<keyword evidence="7" id="KW-1185">Reference proteome</keyword>
<evidence type="ECO:0000313" key="6">
    <source>
        <dbReference type="EMBL" id="KAK8397821.1"/>
    </source>
</evidence>
<keyword evidence="4 5" id="KW-0472">Membrane</keyword>
<organism evidence="6 7">
    <name type="scientific">Scylla paramamosain</name>
    <name type="common">Mud crab</name>
    <dbReference type="NCBI Taxonomy" id="85552"/>
    <lineage>
        <taxon>Eukaryota</taxon>
        <taxon>Metazoa</taxon>
        <taxon>Ecdysozoa</taxon>
        <taxon>Arthropoda</taxon>
        <taxon>Crustacea</taxon>
        <taxon>Multicrustacea</taxon>
        <taxon>Malacostraca</taxon>
        <taxon>Eumalacostraca</taxon>
        <taxon>Eucarida</taxon>
        <taxon>Decapoda</taxon>
        <taxon>Pleocyemata</taxon>
        <taxon>Brachyura</taxon>
        <taxon>Eubrachyura</taxon>
        <taxon>Portunoidea</taxon>
        <taxon>Portunidae</taxon>
        <taxon>Portuninae</taxon>
        <taxon>Scylla</taxon>
    </lineage>
</organism>
<comment type="caution">
    <text evidence="6">The sequence shown here is derived from an EMBL/GenBank/DDBJ whole genome shotgun (WGS) entry which is preliminary data.</text>
</comment>
<evidence type="ECO:0000256" key="5">
    <source>
        <dbReference type="SAM" id="Phobius"/>
    </source>
</evidence>
<proteinExistence type="predicted"/>